<evidence type="ECO:0000313" key="4">
    <source>
        <dbReference type="Proteomes" id="UP000030764"/>
    </source>
</evidence>
<evidence type="ECO:0000256" key="1">
    <source>
        <dbReference type="SAM" id="MobiDB-lite"/>
    </source>
</evidence>
<sequence>LDNVRVGGAGRGYHKFSGKEQPERGGRSDVAPTLSDTLKSQMEGEGDTEVRFPAVTLYRAASTGLSWRQSTVYLWPKGCGGATEDANGGRRSVNSTPGPEAVSMDVPEKEAERELQEPFSQGKESEGPCSLPTPLR</sequence>
<organism evidence="3">
    <name type="scientific">Trichuris suis</name>
    <name type="common">pig whipworm</name>
    <dbReference type="NCBI Taxonomy" id="68888"/>
    <lineage>
        <taxon>Eukaryota</taxon>
        <taxon>Metazoa</taxon>
        <taxon>Ecdysozoa</taxon>
        <taxon>Nematoda</taxon>
        <taxon>Enoplea</taxon>
        <taxon>Dorylaimia</taxon>
        <taxon>Trichinellida</taxon>
        <taxon>Trichuridae</taxon>
        <taxon>Trichuris</taxon>
    </lineage>
</organism>
<dbReference type="Proteomes" id="UP000030758">
    <property type="component" value="Unassembled WGS sequence"/>
</dbReference>
<feature type="region of interest" description="Disordered" evidence="1">
    <location>
        <begin position="1"/>
        <end position="46"/>
    </location>
</feature>
<dbReference type="AlphaFoldDB" id="A0A085MUG8"/>
<feature type="region of interest" description="Disordered" evidence="1">
    <location>
        <begin position="79"/>
        <end position="136"/>
    </location>
</feature>
<name>A0A085MUG8_9BILA</name>
<accession>A0A085MUG8</accession>
<dbReference type="EMBL" id="KL363240">
    <property type="protein sequence ID" value="KFD51407.1"/>
    <property type="molecule type" value="Genomic_DNA"/>
</dbReference>
<protein>
    <submittedName>
        <fullName evidence="3">Uncharacterized protein</fullName>
    </submittedName>
</protein>
<proteinExistence type="predicted"/>
<evidence type="ECO:0000313" key="2">
    <source>
        <dbReference type="EMBL" id="KFD51407.1"/>
    </source>
</evidence>
<reference evidence="3 4" key="1">
    <citation type="journal article" date="2014" name="Nat. Genet.">
        <title>Genome and transcriptome of the porcine whipworm Trichuris suis.</title>
        <authorList>
            <person name="Jex A.R."/>
            <person name="Nejsum P."/>
            <person name="Schwarz E.M."/>
            <person name="Hu L."/>
            <person name="Young N.D."/>
            <person name="Hall R.S."/>
            <person name="Korhonen P.K."/>
            <person name="Liao S."/>
            <person name="Thamsborg S."/>
            <person name="Xia J."/>
            <person name="Xu P."/>
            <person name="Wang S."/>
            <person name="Scheerlinck J.P."/>
            <person name="Hofmann A."/>
            <person name="Sternberg P.W."/>
            <person name="Wang J."/>
            <person name="Gasser R.B."/>
        </authorList>
    </citation>
    <scope>NUCLEOTIDE SEQUENCE [LARGE SCALE GENOMIC DNA]</scope>
    <source>
        <strain evidence="3">DCEP-RM93F</strain>
        <strain evidence="2">DCEP-RM93M</strain>
    </source>
</reference>
<gene>
    <name evidence="2" type="ORF">M513_07812</name>
    <name evidence="3" type="ORF">M514_07812</name>
</gene>
<dbReference type="EMBL" id="KL367644">
    <property type="protein sequence ID" value="KFD60864.1"/>
    <property type="molecule type" value="Genomic_DNA"/>
</dbReference>
<feature type="non-terminal residue" evidence="3">
    <location>
        <position position="1"/>
    </location>
</feature>
<feature type="compositionally biased region" description="Basic and acidic residues" evidence="1">
    <location>
        <begin position="17"/>
        <end position="27"/>
    </location>
</feature>
<evidence type="ECO:0000313" key="3">
    <source>
        <dbReference type="EMBL" id="KFD60864.1"/>
    </source>
</evidence>
<feature type="compositionally biased region" description="Basic and acidic residues" evidence="1">
    <location>
        <begin position="106"/>
        <end position="116"/>
    </location>
</feature>
<keyword evidence="4" id="KW-1185">Reference proteome</keyword>
<dbReference type="Proteomes" id="UP000030764">
    <property type="component" value="Unassembled WGS sequence"/>
</dbReference>